<dbReference type="Pfam" id="PF02348">
    <property type="entry name" value="CTP_transf_3"/>
    <property type="match status" value="1"/>
</dbReference>
<evidence type="ECO:0008006" key="3">
    <source>
        <dbReference type="Google" id="ProtNLM"/>
    </source>
</evidence>
<dbReference type="EMBL" id="CP008743">
    <property type="protein sequence ID" value="ARN85057.1"/>
    <property type="molecule type" value="Genomic_DNA"/>
</dbReference>
<organism evidence="1 2">
    <name type="scientific">Candidatus Nucleicultrix amoebiphila FS5</name>
    <dbReference type="NCBI Taxonomy" id="1414854"/>
    <lineage>
        <taxon>Bacteria</taxon>
        <taxon>Pseudomonadati</taxon>
        <taxon>Pseudomonadota</taxon>
        <taxon>Alphaproteobacteria</taxon>
        <taxon>Holosporales</taxon>
        <taxon>Candidatus Nucleicultricaceae</taxon>
        <taxon>Candidatus Nucleicultrix</taxon>
    </lineage>
</organism>
<dbReference type="CDD" id="cd02513">
    <property type="entry name" value="CMP-NeuAc_Synthase"/>
    <property type="match status" value="1"/>
</dbReference>
<dbReference type="RefSeq" id="WP_085784575.1">
    <property type="nucleotide sequence ID" value="NZ_CP008743.1"/>
</dbReference>
<dbReference type="AlphaFoldDB" id="A0A1W6N5C9"/>
<dbReference type="PANTHER" id="PTHR21485">
    <property type="entry name" value="HAD SUPERFAMILY MEMBERS CMAS AND KDSC"/>
    <property type="match status" value="1"/>
</dbReference>
<dbReference type="Proteomes" id="UP000237351">
    <property type="component" value="Chromosome"/>
</dbReference>
<dbReference type="GO" id="GO:0008781">
    <property type="term" value="F:N-acylneuraminate cytidylyltransferase activity"/>
    <property type="evidence" value="ECO:0007669"/>
    <property type="project" value="TreeGrafter"/>
</dbReference>
<evidence type="ECO:0000313" key="2">
    <source>
        <dbReference type="Proteomes" id="UP000237351"/>
    </source>
</evidence>
<protein>
    <recommendedName>
        <fullName evidence="3">Acylneuraminate cytidylyltransferase</fullName>
    </recommendedName>
</protein>
<dbReference type="InterPro" id="IPR029044">
    <property type="entry name" value="Nucleotide-diphossugar_trans"/>
</dbReference>
<dbReference type="KEGG" id="naf:GQ61_06870"/>
<dbReference type="InterPro" id="IPR050793">
    <property type="entry name" value="CMP-NeuNAc_synthase"/>
</dbReference>
<accession>A0A1W6N5C9</accession>
<dbReference type="InterPro" id="IPR003329">
    <property type="entry name" value="Cytidylyl_trans"/>
</dbReference>
<gene>
    <name evidence="1" type="ORF">GQ61_06870</name>
</gene>
<reference evidence="1 2" key="1">
    <citation type="submission" date="2014-06" db="EMBL/GenBank/DDBJ databases">
        <title>The genome of the endonuclear symbiont Nucleicultrix amoebiphila.</title>
        <authorList>
            <person name="Schulz F."/>
            <person name="Horn M."/>
        </authorList>
    </citation>
    <scope>NUCLEOTIDE SEQUENCE [LARGE SCALE GENOMIC DNA]</scope>
    <source>
        <strain evidence="1 2">FS5</strain>
    </source>
</reference>
<sequence>MNDSKILALITARAGSKRLPGKNTRDLGGLPLISWTIRAAQKSKYISKLILSSDDPKAIEIAKSENCEVPFLRPSSLSDDHSTSYDVAEHALKSMNMKYDWLVLLQPTSPFRSSEDIDSAIALSLNENADSVISVSEVDKSHLMLFMRNSNGRLESPYGISLKDLNNSRSQDLPIPYEINGALYVVKTSWFLERKTFFDESTISMVMPKERSVNIDTEMDWRLAEMYLKNIIGVKK</sequence>
<name>A0A1W6N5C9_9PROT</name>
<keyword evidence="2" id="KW-1185">Reference proteome</keyword>
<evidence type="ECO:0000313" key="1">
    <source>
        <dbReference type="EMBL" id="ARN85057.1"/>
    </source>
</evidence>
<dbReference type="OrthoDB" id="9805604at2"/>
<proteinExistence type="predicted"/>
<dbReference type="SUPFAM" id="SSF53448">
    <property type="entry name" value="Nucleotide-diphospho-sugar transferases"/>
    <property type="match status" value="1"/>
</dbReference>
<dbReference type="PANTHER" id="PTHR21485:SF6">
    <property type="entry name" value="N-ACYLNEURAMINATE CYTIDYLYLTRANSFERASE-RELATED"/>
    <property type="match status" value="1"/>
</dbReference>
<dbReference type="Gene3D" id="3.90.550.10">
    <property type="entry name" value="Spore Coat Polysaccharide Biosynthesis Protein SpsA, Chain A"/>
    <property type="match status" value="1"/>
</dbReference>
<dbReference type="STRING" id="1414854.GQ61_06870"/>